<evidence type="ECO:0000313" key="1">
    <source>
        <dbReference type="EMBL" id="GAA0529868.1"/>
    </source>
</evidence>
<reference evidence="1" key="1">
    <citation type="journal article" date="2014" name="Int. J. Syst. Evol. Microbiol.">
        <title>Complete genome sequence of Corynebacterium casei LMG S-19264T (=DSM 44701T), isolated from a smear-ripened cheese.</title>
        <authorList>
            <consortium name="US DOE Joint Genome Institute (JGI-PGF)"/>
            <person name="Walter F."/>
            <person name="Albersmeier A."/>
            <person name="Kalinowski J."/>
            <person name="Ruckert C."/>
        </authorList>
    </citation>
    <scope>NUCLEOTIDE SEQUENCE</scope>
    <source>
        <strain evidence="1">JCM 14265</strain>
    </source>
</reference>
<gene>
    <name evidence="2" type="ORF">ABNG02_02700</name>
    <name evidence="1" type="ORF">GCM10008994_00520</name>
</gene>
<proteinExistence type="predicted"/>
<sequence length="96" mass="10057">MAATPPDVEPRTDSCSTTASTELLTVLESDTRTVTGAVAAGTVTVAELERFADRVERGEVDGLDGVDAVIRIVGSLLSDDAPKWEKMEPAGSPVRV</sequence>
<dbReference type="EMBL" id="JBEDNW010000001">
    <property type="protein sequence ID" value="MEZ3166236.1"/>
    <property type="molecule type" value="Genomic_DNA"/>
</dbReference>
<dbReference type="EMBL" id="BAAADQ010000001">
    <property type="protein sequence ID" value="GAA0529868.1"/>
    <property type="molecule type" value="Genomic_DNA"/>
</dbReference>
<dbReference type="AlphaFoldDB" id="A0AAV3SLH8"/>
<dbReference type="RefSeq" id="WP_343775377.1">
    <property type="nucleotide sequence ID" value="NZ_BAAADQ010000001.1"/>
</dbReference>
<name>A0AAV3SLH8_9EURY</name>
<evidence type="ECO:0000313" key="3">
    <source>
        <dbReference type="Proteomes" id="UP001501425"/>
    </source>
</evidence>
<protein>
    <submittedName>
        <fullName evidence="1">Uncharacterized protein</fullName>
    </submittedName>
</protein>
<dbReference type="Proteomes" id="UP001567571">
    <property type="component" value="Unassembled WGS sequence"/>
</dbReference>
<keyword evidence="4" id="KW-1185">Reference proteome</keyword>
<organism evidence="1 3">
    <name type="scientific">Halorubrum ejinorense</name>
    <dbReference type="NCBI Taxonomy" id="425309"/>
    <lineage>
        <taxon>Archaea</taxon>
        <taxon>Methanobacteriati</taxon>
        <taxon>Methanobacteriota</taxon>
        <taxon>Stenosarchaea group</taxon>
        <taxon>Halobacteria</taxon>
        <taxon>Halobacteriales</taxon>
        <taxon>Haloferacaceae</taxon>
        <taxon>Halorubrum</taxon>
    </lineage>
</organism>
<reference evidence="2 4" key="3">
    <citation type="submission" date="2024-06" db="EMBL/GenBank/DDBJ databases">
        <title>Halorubrum miltondacostae sp. nov., a potential PHA producer isolated from an inland solar saltern in Rio Maior, Portugal.</title>
        <authorList>
            <person name="Albuquerque L."/>
            <person name="Viver T."/>
            <person name="Barroso C."/>
            <person name="Claudino R."/>
            <person name="Galvan M."/>
            <person name="Simoes G."/>
            <person name="Lobo Da Cunha A."/>
            <person name="Egas C."/>
        </authorList>
    </citation>
    <scope>NUCLEOTIDE SEQUENCE [LARGE SCALE GENOMIC DNA]</scope>
    <source>
        <strain evidence="2 4">DSM 18646</strain>
    </source>
</reference>
<dbReference type="Proteomes" id="UP001501425">
    <property type="component" value="Unassembled WGS sequence"/>
</dbReference>
<accession>A0AAV3SLH8</accession>
<evidence type="ECO:0000313" key="2">
    <source>
        <dbReference type="EMBL" id="MEZ3166236.1"/>
    </source>
</evidence>
<evidence type="ECO:0000313" key="4">
    <source>
        <dbReference type="Proteomes" id="UP001567571"/>
    </source>
</evidence>
<reference evidence="1" key="2">
    <citation type="submission" date="2023-12" db="EMBL/GenBank/DDBJ databases">
        <authorList>
            <person name="Sun Q."/>
            <person name="Inoue M."/>
        </authorList>
    </citation>
    <scope>NUCLEOTIDE SEQUENCE</scope>
    <source>
        <strain evidence="1">JCM 14265</strain>
    </source>
</reference>
<comment type="caution">
    <text evidence="1">The sequence shown here is derived from an EMBL/GenBank/DDBJ whole genome shotgun (WGS) entry which is preliminary data.</text>
</comment>